<organism evidence="2 3">
    <name type="scientific">Halobaculum marinum</name>
    <dbReference type="NCBI Taxonomy" id="3031996"/>
    <lineage>
        <taxon>Archaea</taxon>
        <taxon>Methanobacteriati</taxon>
        <taxon>Methanobacteriota</taxon>
        <taxon>Stenosarchaea group</taxon>
        <taxon>Halobacteria</taxon>
        <taxon>Halobacteriales</taxon>
        <taxon>Haloferacaceae</taxon>
        <taxon>Halobaculum</taxon>
    </lineage>
</organism>
<feature type="transmembrane region" description="Helical" evidence="1">
    <location>
        <begin position="43"/>
        <end position="65"/>
    </location>
</feature>
<reference evidence="2 3" key="1">
    <citation type="journal article" date="2019" name="Int. J. Syst. Evol. Microbiol.">
        <title>The Global Catalogue of Microorganisms (GCM) 10K type strain sequencing project: providing services to taxonomists for standard genome sequencing and annotation.</title>
        <authorList>
            <consortium name="The Broad Institute Genomics Platform"/>
            <consortium name="The Broad Institute Genome Sequencing Center for Infectious Disease"/>
            <person name="Wu L."/>
            <person name="Ma J."/>
        </authorList>
    </citation>
    <scope>NUCLEOTIDE SEQUENCE [LARGE SCALE GENOMIC DNA]</scope>
    <source>
        <strain evidence="2 3">DT55</strain>
    </source>
</reference>
<evidence type="ECO:0000256" key="1">
    <source>
        <dbReference type="SAM" id="Phobius"/>
    </source>
</evidence>
<dbReference type="GeneID" id="79271480"/>
<dbReference type="AlphaFoldDB" id="A0ABD5WZ66"/>
<proteinExistence type="predicted"/>
<evidence type="ECO:0000313" key="3">
    <source>
        <dbReference type="Proteomes" id="UP001596388"/>
    </source>
</evidence>
<accession>A0ABD5WZ66</accession>
<sequence>MPSDRSLVRVVPGPLVPVAIRVRSAVDRLLPDDPLPIARIVRYAVLAMGVYALGLVTAGVVYAAFDLFTDLFYAVPGDVFGRAWADLTTLVRDAVEAFALLVALGVFLTQFERDD</sequence>
<comment type="caution">
    <text evidence="2">The sequence shown here is derived from an EMBL/GenBank/DDBJ whole genome shotgun (WGS) entry which is preliminary data.</text>
</comment>
<evidence type="ECO:0000313" key="2">
    <source>
        <dbReference type="EMBL" id="MFC7097611.1"/>
    </source>
</evidence>
<dbReference type="EMBL" id="JBHTAG010000003">
    <property type="protein sequence ID" value="MFC7097611.1"/>
    <property type="molecule type" value="Genomic_DNA"/>
</dbReference>
<name>A0ABD5WZ66_9EURY</name>
<dbReference type="RefSeq" id="WP_276237893.1">
    <property type="nucleotide sequence ID" value="NZ_CP119989.1"/>
</dbReference>
<keyword evidence="1" id="KW-0472">Membrane</keyword>
<dbReference type="Proteomes" id="UP001596388">
    <property type="component" value="Unassembled WGS sequence"/>
</dbReference>
<gene>
    <name evidence="2" type="ORF">ACFQKD_09875</name>
</gene>
<keyword evidence="1" id="KW-0812">Transmembrane</keyword>
<keyword evidence="3" id="KW-1185">Reference proteome</keyword>
<keyword evidence="1" id="KW-1133">Transmembrane helix</keyword>
<protein>
    <submittedName>
        <fullName evidence="2">Uncharacterized protein</fullName>
    </submittedName>
</protein>
<feature type="transmembrane region" description="Helical" evidence="1">
    <location>
        <begin position="94"/>
        <end position="111"/>
    </location>
</feature>